<gene>
    <name evidence="1" type="ORF">UFOPK4237_00248</name>
</gene>
<dbReference type="EMBL" id="CAFBPZ010000008">
    <property type="protein sequence ID" value="CAB5035002.1"/>
    <property type="molecule type" value="Genomic_DNA"/>
</dbReference>
<proteinExistence type="predicted"/>
<protein>
    <submittedName>
        <fullName evidence="1">Unannotated protein</fullName>
    </submittedName>
</protein>
<reference evidence="1" key="1">
    <citation type="submission" date="2020-05" db="EMBL/GenBank/DDBJ databases">
        <authorList>
            <person name="Chiriac C."/>
            <person name="Salcher M."/>
            <person name="Ghai R."/>
            <person name="Kavagutti S V."/>
        </authorList>
    </citation>
    <scope>NUCLEOTIDE SEQUENCE</scope>
</reference>
<sequence length="104" mass="11096">MVAIGIPQVVINWKAPAKLHAGNNIIVNKMLKTNAGQKASIVVTCGPLLRSRVMDAMADCLVKKNGNKITVWVSGDVPIGADIALSAPAKGKYLELDSNKFIRN</sequence>
<evidence type="ECO:0000313" key="1">
    <source>
        <dbReference type="EMBL" id="CAB5035002.1"/>
    </source>
</evidence>
<dbReference type="AlphaFoldDB" id="A0A6J7S2F9"/>
<organism evidence="1">
    <name type="scientific">freshwater metagenome</name>
    <dbReference type="NCBI Taxonomy" id="449393"/>
    <lineage>
        <taxon>unclassified sequences</taxon>
        <taxon>metagenomes</taxon>
        <taxon>ecological metagenomes</taxon>
    </lineage>
</organism>
<name>A0A6J7S2F9_9ZZZZ</name>
<accession>A0A6J7S2F9</accession>